<dbReference type="InterPro" id="IPR018979">
    <property type="entry name" value="FERM_N"/>
</dbReference>
<keyword evidence="9" id="KW-1185">Reference proteome</keyword>
<evidence type="ECO:0000256" key="6">
    <source>
        <dbReference type="ARBA" id="ARBA00043944"/>
    </source>
</evidence>
<dbReference type="SMART" id="SM00295">
    <property type="entry name" value="B41"/>
    <property type="match status" value="1"/>
</dbReference>
<dbReference type="GO" id="GO:0071944">
    <property type="term" value="C:cell periphery"/>
    <property type="evidence" value="ECO:0007669"/>
    <property type="project" value="UniProtKB-ARBA"/>
</dbReference>
<dbReference type="SUPFAM" id="SSF54236">
    <property type="entry name" value="Ubiquitin-like"/>
    <property type="match status" value="1"/>
</dbReference>
<dbReference type="GO" id="GO:0004725">
    <property type="term" value="F:protein tyrosine phosphatase activity"/>
    <property type="evidence" value="ECO:0007669"/>
    <property type="project" value="UniProtKB-EC"/>
</dbReference>
<dbReference type="AlphaFoldDB" id="A0A9P0A7E5"/>
<dbReference type="EMBL" id="OU963863">
    <property type="protein sequence ID" value="CAH0384719.1"/>
    <property type="molecule type" value="Genomic_DNA"/>
</dbReference>
<dbReference type="InterPro" id="IPR029071">
    <property type="entry name" value="Ubiquitin-like_domsf"/>
</dbReference>
<evidence type="ECO:0000256" key="5">
    <source>
        <dbReference type="ARBA" id="ARBA00022949"/>
    </source>
</evidence>
<evidence type="ECO:0000259" key="7">
    <source>
        <dbReference type="PROSITE" id="PS50057"/>
    </source>
</evidence>
<dbReference type="EC" id="3.1.3.48" evidence="2"/>
<keyword evidence="5" id="KW-0965">Cell junction</keyword>
<dbReference type="CDD" id="cd17099">
    <property type="entry name" value="FERM_F1_PTPN14_like"/>
    <property type="match status" value="1"/>
</dbReference>
<dbReference type="FunFam" id="1.20.80.10:FF:000014">
    <property type="entry name" value="Tyrosine-protein phosphatase non-receptor type"/>
    <property type="match status" value="1"/>
</dbReference>
<dbReference type="InterPro" id="IPR018980">
    <property type="entry name" value="FERM_PH-like_C"/>
</dbReference>
<dbReference type="InterPro" id="IPR035963">
    <property type="entry name" value="FERM_2"/>
</dbReference>
<dbReference type="InterPro" id="IPR000798">
    <property type="entry name" value="Ez/rad/moesin-like"/>
</dbReference>
<name>A0A9P0A7E5_BEMTA</name>
<dbReference type="PRINTS" id="PR00935">
    <property type="entry name" value="BAND41"/>
</dbReference>
<dbReference type="Pfam" id="PF09380">
    <property type="entry name" value="FERM_C"/>
    <property type="match status" value="1"/>
</dbReference>
<dbReference type="PANTHER" id="PTHR45706:SF1">
    <property type="entry name" value="PEZ, ISOFORM A"/>
    <property type="match status" value="1"/>
</dbReference>
<evidence type="ECO:0000256" key="4">
    <source>
        <dbReference type="ARBA" id="ARBA00022912"/>
    </source>
</evidence>
<dbReference type="SUPFAM" id="SSF50729">
    <property type="entry name" value="PH domain-like"/>
    <property type="match status" value="1"/>
</dbReference>
<dbReference type="Proteomes" id="UP001152759">
    <property type="component" value="Chromosome 2"/>
</dbReference>
<dbReference type="InterPro" id="IPR041782">
    <property type="entry name" value="PTPN14/21_FERM_C"/>
</dbReference>
<dbReference type="InterPro" id="IPR014352">
    <property type="entry name" value="FERM/acyl-CoA-bd_prot_sf"/>
</dbReference>
<evidence type="ECO:0000313" key="9">
    <source>
        <dbReference type="Proteomes" id="UP001152759"/>
    </source>
</evidence>
<dbReference type="Pfam" id="PF09379">
    <property type="entry name" value="FERM_N"/>
    <property type="match status" value="1"/>
</dbReference>
<dbReference type="InterPro" id="IPR000299">
    <property type="entry name" value="FERM_domain"/>
</dbReference>
<dbReference type="GO" id="GO:0008092">
    <property type="term" value="F:cytoskeletal protein binding"/>
    <property type="evidence" value="ECO:0007669"/>
    <property type="project" value="InterPro"/>
</dbReference>
<dbReference type="Gene3D" id="1.20.80.10">
    <property type="match status" value="1"/>
</dbReference>
<dbReference type="InterPro" id="IPR019748">
    <property type="entry name" value="FERM_central"/>
</dbReference>
<sequence length="343" mass="39579">MPFRLRLKKSRQYNVVSKSLFVICIELLDSTSIECTLTSESIGRECLDNVCQRLGLQQPEFFGLRYISRQGYPRWVEMERPLKRQLDKHARDMSLYLRVMYYVSGVSLLTDEMTRYHYFLQLKNDVIEGRICCDVDQAVLLASYSMQAEFGNHDPERHTAEYLKDFALFPKHFTDTIQLESMTEAVICHHASLVGLAQGTAEEYYILATQQLDGYGQETFLAKDENGSEVIIGITLTGIAVGYENTQTSSFYRWKEITNVVNHKRYFGIECQVSDDTVQFQFRDVESAKYVWRMCVYQQSAIFSGSGEELEREHGGRNDRRVKRAQSTSCLDLASPSDVNKLR</sequence>
<dbReference type="SMART" id="SM01196">
    <property type="entry name" value="FERM_C"/>
    <property type="match status" value="1"/>
</dbReference>
<keyword evidence="3" id="KW-0378">Hydrolase</keyword>
<keyword evidence="4" id="KW-0904">Protein phosphatase</keyword>
<dbReference type="FunFam" id="3.10.20.90:FF:000039">
    <property type="entry name" value="Tyrosine-protein phosphatase non-receptor type"/>
    <property type="match status" value="1"/>
</dbReference>
<reference evidence="8" key="1">
    <citation type="submission" date="2021-12" db="EMBL/GenBank/DDBJ databases">
        <authorList>
            <person name="King R."/>
        </authorList>
    </citation>
    <scope>NUCLEOTIDE SEQUENCE</scope>
</reference>
<evidence type="ECO:0000256" key="2">
    <source>
        <dbReference type="ARBA" id="ARBA00013064"/>
    </source>
</evidence>
<dbReference type="PRINTS" id="PR00661">
    <property type="entry name" value="ERMFAMILY"/>
</dbReference>
<dbReference type="PROSITE" id="PS50057">
    <property type="entry name" value="FERM_3"/>
    <property type="match status" value="1"/>
</dbReference>
<feature type="domain" description="FERM" evidence="7">
    <location>
        <begin position="21"/>
        <end position="306"/>
    </location>
</feature>
<dbReference type="CDD" id="cd14473">
    <property type="entry name" value="FERM_B-lobe"/>
    <property type="match status" value="1"/>
</dbReference>
<gene>
    <name evidence="8" type="ORF">BEMITA_LOCUS4016</name>
</gene>
<dbReference type="Gene3D" id="3.10.20.90">
    <property type="entry name" value="Phosphatidylinositol 3-kinase Catalytic Subunit, Chain A, domain 1"/>
    <property type="match status" value="1"/>
</dbReference>
<dbReference type="Pfam" id="PF00373">
    <property type="entry name" value="FERM_M"/>
    <property type="match status" value="1"/>
</dbReference>
<dbReference type="Gene3D" id="2.30.29.30">
    <property type="entry name" value="Pleckstrin-homology domain (PH domain)/Phosphotyrosine-binding domain (PTB)"/>
    <property type="match status" value="1"/>
</dbReference>
<accession>A0A9P0A7E5</accession>
<dbReference type="GO" id="GO:0016028">
    <property type="term" value="C:rhabdomere"/>
    <property type="evidence" value="ECO:0007669"/>
    <property type="project" value="UniProtKB-SubCell"/>
</dbReference>
<evidence type="ECO:0000256" key="3">
    <source>
        <dbReference type="ARBA" id="ARBA00022801"/>
    </source>
</evidence>
<comment type="subcellular location">
    <subcellularLocation>
        <location evidence="1">Cell junction</location>
        <location evidence="1">Adherens junction</location>
    </subcellularLocation>
    <subcellularLocation>
        <location evidence="6">Cell projection</location>
        <location evidence="6">Rhabdomere</location>
    </subcellularLocation>
</comment>
<dbReference type="GO" id="GO:0005912">
    <property type="term" value="C:adherens junction"/>
    <property type="evidence" value="ECO:0007669"/>
    <property type="project" value="UniProtKB-SubCell"/>
</dbReference>
<dbReference type="GO" id="GO:0009887">
    <property type="term" value="P:animal organ morphogenesis"/>
    <property type="evidence" value="ECO:0007669"/>
    <property type="project" value="UniProtKB-ARBA"/>
</dbReference>
<organism evidence="8 9">
    <name type="scientific">Bemisia tabaci</name>
    <name type="common">Sweetpotato whitefly</name>
    <name type="synonym">Aleurodes tabaci</name>
    <dbReference type="NCBI Taxonomy" id="7038"/>
    <lineage>
        <taxon>Eukaryota</taxon>
        <taxon>Metazoa</taxon>
        <taxon>Ecdysozoa</taxon>
        <taxon>Arthropoda</taxon>
        <taxon>Hexapoda</taxon>
        <taxon>Insecta</taxon>
        <taxon>Pterygota</taxon>
        <taxon>Neoptera</taxon>
        <taxon>Paraneoptera</taxon>
        <taxon>Hemiptera</taxon>
        <taxon>Sternorrhyncha</taxon>
        <taxon>Aleyrodoidea</taxon>
        <taxon>Aleyrodidae</taxon>
        <taxon>Aleyrodinae</taxon>
        <taxon>Bemisia</taxon>
    </lineage>
</organism>
<dbReference type="SUPFAM" id="SSF47031">
    <property type="entry name" value="Second domain of FERM"/>
    <property type="match status" value="1"/>
</dbReference>
<proteinExistence type="predicted"/>
<dbReference type="GO" id="GO:0030182">
    <property type="term" value="P:neuron differentiation"/>
    <property type="evidence" value="ECO:0007669"/>
    <property type="project" value="UniProtKB-ARBA"/>
</dbReference>
<dbReference type="InterPro" id="IPR019749">
    <property type="entry name" value="Band_41_domain"/>
</dbReference>
<dbReference type="PANTHER" id="PTHR45706">
    <property type="entry name" value="TYROSINE-PROTEIN PHOSPHATASE"/>
    <property type="match status" value="1"/>
</dbReference>
<evidence type="ECO:0000256" key="1">
    <source>
        <dbReference type="ARBA" id="ARBA00004536"/>
    </source>
</evidence>
<protein>
    <recommendedName>
        <fullName evidence="2">protein-tyrosine-phosphatase</fullName>
        <ecNumber evidence="2">3.1.3.48</ecNumber>
    </recommendedName>
</protein>
<evidence type="ECO:0000313" key="8">
    <source>
        <dbReference type="EMBL" id="CAH0384719.1"/>
    </source>
</evidence>
<dbReference type="InterPro" id="IPR011993">
    <property type="entry name" value="PH-like_dom_sf"/>
</dbReference>
<dbReference type="CDD" id="cd13188">
    <property type="entry name" value="FERM_C_PTPN14_PTPN21"/>
    <property type="match status" value="1"/>
</dbReference>